<proteinExistence type="predicted"/>
<accession>A0ABW4TVV3</accession>
<comment type="caution">
    <text evidence="1">The sequence shown here is derived from an EMBL/GenBank/DDBJ whole genome shotgun (WGS) entry which is preliminary data.</text>
</comment>
<gene>
    <name evidence="1" type="ORF">ACFSGX_03835</name>
</gene>
<dbReference type="InterPro" id="IPR006441">
    <property type="entry name" value="Phage_P2_GpN"/>
</dbReference>
<protein>
    <submittedName>
        <fullName evidence="1">P2 family phage major capsid protein</fullName>
    </submittedName>
</protein>
<dbReference type="RefSeq" id="WP_380927605.1">
    <property type="nucleotide sequence ID" value="NZ_JBHUGS010000001.1"/>
</dbReference>
<evidence type="ECO:0000313" key="2">
    <source>
        <dbReference type="Proteomes" id="UP001597400"/>
    </source>
</evidence>
<evidence type="ECO:0000313" key="1">
    <source>
        <dbReference type="EMBL" id="MFD1949899.1"/>
    </source>
</evidence>
<name>A0ABW4TVV3_9SPHN</name>
<dbReference type="Proteomes" id="UP001597400">
    <property type="component" value="Unassembled WGS sequence"/>
</dbReference>
<reference evidence="2" key="1">
    <citation type="journal article" date="2019" name="Int. J. Syst. Evol. Microbiol.">
        <title>The Global Catalogue of Microorganisms (GCM) 10K type strain sequencing project: providing services to taxonomists for standard genome sequencing and annotation.</title>
        <authorList>
            <consortium name="The Broad Institute Genomics Platform"/>
            <consortium name="The Broad Institute Genome Sequencing Center for Infectious Disease"/>
            <person name="Wu L."/>
            <person name="Ma J."/>
        </authorList>
    </citation>
    <scope>NUCLEOTIDE SEQUENCE [LARGE SCALE GENOMIC DNA]</scope>
    <source>
        <strain evidence="2">CGMCC 1.12702</strain>
    </source>
</reference>
<dbReference type="EMBL" id="JBHUGS010000001">
    <property type="protein sequence ID" value="MFD1949899.1"/>
    <property type="molecule type" value="Genomic_DNA"/>
</dbReference>
<keyword evidence="2" id="KW-1185">Reference proteome</keyword>
<sequence length="177" mass="19573">MIALYQLLPRPPSRSASRPANAIYVADLADATKRDFVNLDALAFDAVELVDEWHRDDTDLVVIVGRDLVHDKYFNIVNAAGDKATEMLARDVIMSEKKIGGMPAVRVPSFPANAMLITSFENLAIYTQAGTTRRQLRDEPALDQIENYESVNEAYVVEDYGRCALVENIVMGAKPAA</sequence>
<dbReference type="Pfam" id="PF05125">
    <property type="entry name" value="Phage_cap_P2"/>
    <property type="match status" value="1"/>
</dbReference>
<organism evidence="1 2">
    <name type="scientific">Sphingomonas arantia</name>
    <dbReference type="NCBI Taxonomy" id="1460676"/>
    <lineage>
        <taxon>Bacteria</taxon>
        <taxon>Pseudomonadati</taxon>
        <taxon>Pseudomonadota</taxon>
        <taxon>Alphaproteobacteria</taxon>
        <taxon>Sphingomonadales</taxon>
        <taxon>Sphingomonadaceae</taxon>
        <taxon>Sphingomonas</taxon>
    </lineage>
</organism>